<dbReference type="Pfam" id="PF11927">
    <property type="entry name" value="HODM_asu-like"/>
    <property type="match status" value="1"/>
</dbReference>
<accession>A0A844W579</accession>
<dbReference type="RefSeq" id="WP_160382128.1">
    <property type="nucleotide sequence ID" value="NZ_WNXQ01000003.1"/>
</dbReference>
<dbReference type="InterPro" id="IPR021848">
    <property type="entry name" value="HODM_asu-like"/>
</dbReference>
<proteinExistence type="predicted"/>
<comment type="caution">
    <text evidence="1">The sequence shown here is derived from an EMBL/GenBank/DDBJ whole genome shotgun (WGS) entry which is preliminary data.</text>
</comment>
<dbReference type="EMBL" id="WNXQ01000003">
    <property type="protein sequence ID" value="MWB77874.1"/>
    <property type="molecule type" value="Genomic_DNA"/>
</dbReference>
<organism evidence="1 2">
    <name type="scientific">Pseudooceanicola pacificus</name>
    <dbReference type="NCBI Taxonomy" id="2676438"/>
    <lineage>
        <taxon>Bacteria</taxon>
        <taxon>Pseudomonadati</taxon>
        <taxon>Pseudomonadota</taxon>
        <taxon>Alphaproteobacteria</taxon>
        <taxon>Rhodobacterales</taxon>
        <taxon>Paracoccaceae</taxon>
        <taxon>Pseudooceanicola</taxon>
    </lineage>
</organism>
<dbReference type="Proteomes" id="UP000443843">
    <property type="component" value="Unassembled WGS sequence"/>
</dbReference>
<sequence>MTEILQNAIPYAAHDHRRLPGIQPLDPAEWLLVDEAYAIQMAERARLLAERRDAVLRLAPEAMPAARELLAAVLDFLRGASGFAVGAGQVTRPDGRTVAVDPEDPLGTLALLVQEDFCLLQKRGAEHVLTGAVLCFPSAWTLEQKFMMPLIRIHRPVAVYDADVAKRVQRLFDGIRAGKPLWRYNYLPYANPALFQPRREEDPRDPARAGREKMKFLRSERQTLWRLPETDAVVFGIHTFVTRAPEESTGE</sequence>
<evidence type="ECO:0000313" key="2">
    <source>
        <dbReference type="Proteomes" id="UP000443843"/>
    </source>
</evidence>
<evidence type="ECO:0000313" key="1">
    <source>
        <dbReference type="EMBL" id="MWB77874.1"/>
    </source>
</evidence>
<name>A0A844W579_9RHOB</name>
<gene>
    <name evidence="1" type="ORF">GLS40_07550</name>
</gene>
<reference evidence="1 2" key="1">
    <citation type="submission" date="2019-11" db="EMBL/GenBank/DDBJ databases">
        <title>Pseudooceanicola pacifica sp. nov., isolated from deep-sea sediment of the Pacific Ocean.</title>
        <authorList>
            <person name="Lyu L."/>
        </authorList>
    </citation>
    <scope>NUCLEOTIDE SEQUENCE [LARGE SCALE GENOMIC DNA]</scope>
    <source>
        <strain evidence="1 2">216_PA32_1</strain>
    </source>
</reference>
<dbReference type="AlphaFoldDB" id="A0A844W579"/>
<protein>
    <submittedName>
        <fullName evidence="1">DUF3445 domain-containing protein</fullName>
    </submittedName>
</protein>
<keyword evidence="2" id="KW-1185">Reference proteome</keyword>